<dbReference type="EMBL" id="JBFXLT010000034">
    <property type="protein sequence ID" value="KAL2814331.1"/>
    <property type="molecule type" value="Genomic_DNA"/>
</dbReference>
<keyword evidence="3" id="KW-1185">Reference proteome</keyword>
<organism evidence="2 3">
    <name type="scientific">Aspergillus granulosus</name>
    <dbReference type="NCBI Taxonomy" id="176169"/>
    <lineage>
        <taxon>Eukaryota</taxon>
        <taxon>Fungi</taxon>
        <taxon>Dikarya</taxon>
        <taxon>Ascomycota</taxon>
        <taxon>Pezizomycotina</taxon>
        <taxon>Eurotiomycetes</taxon>
        <taxon>Eurotiomycetidae</taxon>
        <taxon>Eurotiales</taxon>
        <taxon>Aspergillaceae</taxon>
        <taxon>Aspergillus</taxon>
        <taxon>Aspergillus subgen. Nidulantes</taxon>
    </lineage>
</organism>
<evidence type="ECO:0000313" key="3">
    <source>
        <dbReference type="Proteomes" id="UP001610334"/>
    </source>
</evidence>
<gene>
    <name evidence="2" type="ORF">BJX63DRAFT_203488</name>
</gene>
<comment type="caution">
    <text evidence="2">The sequence shown here is derived from an EMBL/GenBank/DDBJ whole genome shotgun (WGS) entry which is preliminary data.</text>
</comment>
<name>A0ABR4HG08_9EURO</name>
<reference evidence="2 3" key="1">
    <citation type="submission" date="2024-07" db="EMBL/GenBank/DDBJ databases">
        <title>Section-level genome sequencing and comparative genomics of Aspergillus sections Usti and Cavernicolus.</title>
        <authorList>
            <consortium name="Lawrence Berkeley National Laboratory"/>
            <person name="Nybo J.L."/>
            <person name="Vesth T.C."/>
            <person name="Theobald S."/>
            <person name="Frisvad J.C."/>
            <person name="Larsen T.O."/>
            <person name="Kjaerboelling I."/>
            <person name="Rothschild-Mancinelli K."/>
            <person name="Lyhne E.K."/>
            <person name="Kogle M.E."/>
            <person name="Barry K."/>
            <person name="Clum A."/>
            <person name="Na H."/>
            <person name="Ledsgaard L."/>
            <person name="Lin J."/>
            <person name="Lipzen A."/>
            <person name="Kuo A."/>
            <person name="Riley R."/>
            <person name="Mondo S."/>
            <person name="Labutti K."/>
            <person name="Haridas S."/>
            <person name="Pangalinan J."/>
            <person name="Salamov A.A."/>
            <person name="Simmons B.A."/>
            <person name="Magnuson J.K."/>
            <person name="Chen J."/>
            <person name="Drula E."/>
            <person name="Henrissat B."/>
            <person name="Wiebenga A."/>
            <person name="Lubbers R.J."/>
            <person name="Gomes A.C."/>
            <person name="Makela M.R."/>
            <person name="Stajich J."/>
            <person name="Grigoriev I.V."/>
            <person name="Mortensen U.H."/>
            <person name="De Vries R.P."/>
            <person name="Baker S.E."/>
            <person name="Andersen M.R."/>
        </authorList>
    </citation>
    <scope>NUCLEOTIDE SEQUENCE [LARGE SCALE GENOMIC DNA]</scope>
    <source>
        <strain evidence="2 3">CBS 588.65</strain>
    </source>
</reference>
<proteinExistence type="predicted"/>
<evidence type="ECO:0000256" key="1">
    <source>
        <dbReference type="SAM" id="MobiDB-lite"/>
    </source>
</evidence>
<dbReference type="Proteomes" id="UP001610334">
    <property type="component" value="Unassembled WGS sequence"/>
</dbReference>
<accession>A0ABR4HG08</accession>
<sequence>MSEASPHKENDAACSGFPSEIRFGEVTSPGNHFGKLASNKGPSNILRMTHDSTYQPDQRVKAPLPRKPQLCHECVNVTTPSPRQSRGFLGCGNASGRSAPVEMSFRVANLHNRRSYHAERHGTTTRRRYSEVGVVISAAFPLLHW</sequence>
<evidence type="ECO:0000313" key="2">
    <source>
        <dbReference type="EMBL" id="KAL2814331.1"/>
    </source>
</evidence>
<protein>
    <submittedName>
        <fullName evidence="2">Uncharacterized protein</fullName>
    </submittedName>
</protein>
<feature type="region of interest" description="Disordered" evidence="1">
    <location>
        <begin position="32"/>
        <end position="62"/>
    </location>
</feature>